<gene>
    <name evidence="2" type="ORF">GWR21_08165</name>
</gene>
<dbReference type="Proteomes" id="UP000476411">
    <property type="component" value="Chromosome"/>
</dbReference>
<keyword evidence="1" id="KW-1133">Transmembrane helix</keyword>
<feature type="transmembrane region" description="Helical" evidence="1">
    <location>
        <begin position="67"/>
        <end position="88"/>
    </location>
</feature>
<dbReference type="EMBL" id="CP048113">
    <property type="protein sequence ID" value="QHS59563.1"/>
    <property type="molecule type" value="Genomic_DNA"/>
</dbReference>
<sequence length="281" mass="32482">MKLLVARMPRLRFIIASALLYFMLCWSINWWKEEKILFAFLMMFLPGLTFPLITCDYKRLATYKYSGFIKVLHLACSAGIYHGCVWIFSGEHSVFYANVLSGSVGSLLFMLLTKYLLRVRLTWIQILYAVVLSGLVMINATMYGTSAIGLGVGVMLWTLVNGVLLYYCHNTTVEKRLAPVNMDRQQFFRIYLKALKVALENDHIDHGYLVKGPDWYMEEGIVADMDAFMEQELADDDFVNLVEYYFDAMSHNLPDVGRLSVEDARVYIIEEMTRIKAEYRL</sequence>
<name>A0A6B9ZG64_9BACT</name>
<dbReference type="RefSeq" id="WP_162331258.1">
    <property type="nucleotide sequence ID" value="NZ_CP048113.1"/>
</dbReference>
<feature type="transmembrane region" description="Helical" evidence="1">
    <location>
        <begin position="12"/>
        <end position="30"/>
    </location>
</feature>
<organism evidence="2 3">
    <name type="scientific">Chitinophaga agri</name>
    <dbReference type="NCBI Taxonomy" id="2703787"/>
    <lineage>
        <taxon>Bacteria</taxon>
        <taxon>Pseudomonadati</taxon>
        <taxon>Bacteroidota</taxon>
        <taxon>Chitinophagia</taxon>
        <taxon>Chitinophagales</taxon>
        <taxon>Chitinophagaceae</taxon>
        <taxon>Chitinophaga</taxon>
    </lineage>
</organism>
<dbReference type="AlphaFoldDB" id="A0A6B9ZG64"/>
<proteinExistence type="predicted"/>
<dbReference type="KEGG" id="chih:GWR21_08165"/>
<evidence type="ECO:0000313" key="2">
    <source>
        <dbReference type="EMBL" id="QHS59563.1"/>
    </source>
</evidence>
<feature type="transmembrane region" description="Helical" evidence="1">
    <location>
        <begin position="148"/>
        <end position="168"/>
    </location>
</feature>
<keyword evidence="3" id="KW-1185">Reference proteome</keyword>
<keyword evidence="1" id="KW-0812">Transmembrane</keyword>
<reference evidence="2 3" key="1">
    <citation type="submission" date="2020-01" db="EMBL/GenBank/DDBJ databases">
        <title>Complete genome sequence of Chitinophaga sp. H33E-04 isolated from quinoa roots.</title>
        <authorList>
            <person name="Weon H.-Y."/>
            <person name="Lee S.A."/>
        </authorList>
    </citation>
    <scope>NUCLEOTIDE SEQUENCE [LARGE SCALE GENOMIC DNA]</scope>
    <source>
        <strain evidence="2 3">H33E-04</strain>
    </source>
</reference>
<evidence type="ECO:0000313" key="3">
    <source>
        <dbReference type="Proteomes" id="UP000476411"/>
    </source>
</evidence>
<keyword evidence="1" id="KW-0472">Membrane</keyword>
<feature type="transmembrane region" description="Helical" evidence="1">
    <location>
        <begin position="124"/>
        <end position="142"/>
    </location>
</feature>
<feature type="transmembrane region" description="Helical" evidence="1">
    <location>
        <begin position="36"/>
        <end position="55"/>
    </location>
</feature>
<feature type="transmembrane region" description="Helical" evidence="1">
    <location>
        <begin position="94"/>
        <end position="112"/>
    </location>
</feature>
<evidence type="ECO:0000256" key="1">
    <source>
        <dbReference type="SAM" id="Phobius"/>
    </source>
</evidence>
<accession>A0A6B9ZG64</accession>
<protein>
    <submittedName>
        <fullName evidence="2">Uncharacterized protein</fullName>
    </submittedName>
</protein>